<organism evidence="15 16">
    <name type="scientific">Candidatus Mucispirillum faecigallinarum</name>
    <dbReference type="NCBI Taxonomy" id="2838699"/>
    <lineage>
        <taxon>Bacteria</taxon>
        <taxon>Pseudomonadati</taxon>
        <taxon>Deferribacterota</taxon>
        <taxon>Deferribacteres</taxon>
        <taxon>Deferribacterales</taxon>
        <taxon>Mucispirillaceae</taxon>
        <taxon>Mucispirillum</taxon>
    </lineage>
</organism>
<keyword evidence="4" id="KW-0121">Carboxypeptidase</keyword>
<keyword evidence="6" id="KW-0328">Glycosyltransferase</keyword>
<name>A0A9D2GU74_9BACT</name>
<dbReference type="InterPro" id="IPR050396">
    <property type="entry name" value="Glycosyltr_51/Transpeptidase"/>
</dbReference>
<evidence type="ECO:0000256" key="3">
    <source>
        <dbReference type="ARBA" id="ARBA00007739"/>
    </source>
</evidence>
<evidence type="ECO:0000256" key="8">
    <source>
        <dbReference type="ARBA" id="ARBA00022801"/>
    </source>
</evidence>
<comment type="similarity">
    <text evidence="3">In the N-terminal section; belongs to the glycosyltransferase 51 family.</text>
</comment>
<feature type="domain" description="Glycosyl transferase family 51" evidence="13">
    <location>
        <begin position="60"/>
        <end position="210"/>
    </location>
</feature>
<dbReference type="GO" id="GO:0030288">
    <property type="term" value="C:outer membrane-bounded periplasmic space"/>
    <property type="evidence" value="ECO:0007669"/>
    <property type="project" value="TreeGrafter"/>
</dbReference>
<dbReference type="GO" id="GO:0008955">
    <property type="term" value="F:peptidoglycan glycosyltransferase activity"/>
    <property type="evidence" value="ECO:0007669"/>
    <property type="project" value="UniProtKB-EC"/>
</dbReference>
<dbReference type="InterPro" id="IPR023346">
    <property type="entry name" value="Lysozyme-like_dom_sf"/>
</dbReference>
<dbReference type="Pfam" id="PF00912">
    <property type="entry name" value="Transgly"/>
    <property type="match status" value="1"/>
</dbReference>
<keyword evidence="8" id="KW-0378">Hydrolase</keyword>
<accession>A0A9D2GU74</accession>
<protein>
    <recommendedName>
        <fullName evidence="10">peptidoglycan glycosyltransferase</fullName>
        <ecNumber evidence="10">2.4.99.28</ecNumber>
    </recommendedName>
</protein>
<dbReference type="PANTHER" id="PTHR32282:SF15">
    <property type="entry name" value="PENICILLIN-BINDING PROTEIN 1C"/>
    <property type="match status" value="1"/>
</dbReference>
<evidence type="ECO:0000256" key="1">
    <source>
        <dbReference type="ARBA" id="ARBA00004752"/>
    </source>
</evidence>
<dbReference type="Pfam" id="PF06832">
    <property type="entry name" value="BiPBP_C"/>
    <property type="match status" value="1"/>
</dbReference>
<evidence type="ECO:0000256" key="2">
    <source>
        <dbReference type="ARBA" id="ARBA00007090"/>
    </source>
</evidence>
<comment type="pathway">
    <text evidence="1">Cell wall biogenesis; peptidoglycan biosynthesis.</text>
</comment>
<evidence type="ECO:0000313" key="15">
    <source>
        <dbReference type="EMBL" id="HIZ89459.1"/>
    </source>
</evidence>
<feature type="domain" description="Penicillin-binding C-terminal" evidence="14">
    <location>
        <begin position="684"/>
        <end position="767"/>
    </location>
</feature>
<comment type="caution">
    <text evidence="15">The sequence shown here is derived from an EMBL/GenBank/DDBJ whole genome shotgun (WGS) entry which is preliminary data.</text>
</comment>
<dbReference type="EMBL" id="DXAQ01000091">
    <property type="protein sequence ID" value="HIZ89459.1"/>
    <property type="molecule type" value="Genomic_DNA"/>
</dbReference>
<evidence type="ECO:0000256" key="10">
    <source>
        <dbReference type="ARBA" id="ARBA00044770"/>
    </source>
</evidence>
<dbReference type="GO" id="GO:0004180">
    <property type="term" value="F:carboxypeptidase activity"/>
    <property type="evidence" value="ECO:0007669"/>
    <property type="project" value="UniProtKB-KW"/>
</dbReference>
<evidence type="ECO:0000256" key="5">
    <source>
        <dbReference type="ARBA" id="ARBA00022670"/>
    </source>
</evidence>
<dbReference type="SUPFAM" id="SSF53955">
    <property type="entry name" value="Lysozyme-like"/>
    <property type="match status" value="1"/>
</dbReference>
<evidence type="ECO:0000256" key="6">
    <source>
        <dbReference type="ARBA" id="ARBA00022676"/>
    </source>
</evidence>
<dbReference type="GO" id="GO:0006508">
    <property type="term" value="P:proteolysis"/>
    <property type="evidence" value="ECO:0007669"/>
    <property type="project" value="UniProtKB-KW"/>
</dbReference>
<dbReference type="InterPro" id="IPR011815">
    <property type="entry name" value="PBP_1c"/>
</dbReference>
<evidence type="ECO:0000256" key="9">
    <source>
        <dbReference type="ARBA" id="ARBA00023268"/>
    </source>
</evidence>
<dbReference type="EC" id="2.4.99.28" evidence="10"/>
<dbReference type="SUPFAM" id="SSF56601">
    <property type="entry name" value="beta-lactamase/transpeptidase-like"/>
    <property type="match status" value="1"/>
</dbReference>
<dbReference type="AlphaFoldDB" id="A0A9D2GU74"/>
<dbReference type="Pfam" id="PF00905">
    <property type="entry name" value="Transpeptidase"/>
    <property type="match status" value="1"/>
</dbReference>
<proteinExistence type="inferred from homology"/>
<evidence type="ECO:0000259" key="13">
    <source>
        <dbReference type="Pfam" id="PF00912"/>
    </source>
</evidence>
<dbReference type="PANTHER" id="PTHR32282">
    <property type="entry name" value="BINDING PROTEIN TRANSPEPTIDASE, PUTATIVE-RELATED"/>
    <property type="match status" value="1"/>
</dbReference>
<evidence type="ECO:0000256" key="4">
    <source>
        <dbReference type="ARBA" id="ARBA00022645"/>
    </source>
</evidence>
<dbReference type="NCBIfam" id="TIGR02073">
    <property type="entry name" value="PBP_1c"/>
    <property type="match status" value="1"/>
</dbReference>
<keyword evidence="5" id="KW-0645">Protease</keyword>
<gene>
    <name evidence="15" type="primary">pbpC</name>
    <name evidence="15" type="ORF">H9804_05905</name>
</gene>
<dbReference type="GO" id="GO:0008658">
    <property type="term" value="F:penicillin binding"/>
    <property type="evidence" value="ECO:0007669"/>
    <property type="project" value="InterPro"/>
</dbReference>
<keyword evidence="7" id="KW-0808">Transferase</keyword>
<evidence type="ECO:0000313" key="16">
    <source>
        <dbReference type="Proteomes" id="UP000824176"/>
    </source>
</evidence>
<dbReference type="InterPro" id="IPR001264">
    <property type="entry name" value="Glyco_trans_51"/>
</dbReference>
<evidence type="ECO:0000256" key="11">
    <source>
        <dbReference type="ARBA" id="ARBA00049902"/>
    </source>
</evidence>
<keyword evidence="9" id="KW-0511">Multifunctional enzyme</keyword>
<sequence length="774" mass="87726">MKHSKFYKRLYNIVTIISALLIFAVLVLKITAKPLLENVSFSTAIYDSDNKLMRLTLSNDEIYRVYKPLDEISPYLQEVTLLYEDRWFYYHFGVNPVSIGRAFLSLIKNDKRPLGASTITMQLARLKYNINSKTISGKLKQIFYALLIEIRHTKKEILEAYLNTAPYGHNIEGAEAASLIYFNVNSKDITLFESMTLAVIPQNPVKRVPTSIEGAKLGIESRKRIFPEWLKYHKEDKSLSSVIDMQVSVRHPKNLPFKAPHFTDYLLSRGMRGSIYSTLDMEKQRILEDTVSEYIINNKRKGIYNAAVMLLNYKTMEVVSYIGSADYFNSEIFGQVNGVEAMRSPGSVLKPFIFGLAIENGLIHPKSMMKDAPRQYGAYSPENADRGFMGPLFARDALIHSRNIPAIELLTKLPKSSFYDLLYFSGVEKLQPEEYYGTALAIGGFEVTMENVVKMYAGLGNLGEEKCINYRKDLKCEEESYRLFSKEAAFLTVDMLYHNPKPQAIFDNDYIAWKTGTSYAFKDAWTAGILGDYILAVWVGNFDGTGNPAFLGRTSAGTLFFNIASALKYNTDITYNRLIPDKRLNIKEVEICAPTGDLPNKYCKNLEKGYFIPGVSPIKVTDVFRAIPIDKKTGLRACYYDKDTTEMKVYEFWPSDINKLFQKSGIQKVQPPKFMPGCKIELTANSGNPPQILSPANNSTYNVNGSSKKDIAFIVSADSDTEKLYYFIDNKFEGTSQAGETFFWNPVSGNHILTVTDNMGRSSSIKFQVEMLYN</sequence>
<feature type="domain" description="Penicillin-binding protein transpeptidase" evidence="12">
    <location>
        <begin position="307"/>
        <end position="523"/>
    </location>
</feature>
<dbReference type="InterPro" id="IPR036950">
    <property type="entry name" value="PBP_transglycosylase"/>
</dbReference>
<evidence type="ECO:0000259" key="12">
    <source>
        <dbReference type="Pfam" id="PF00905"/>
    </source>
</evidence>
<evidence type="ECO:0000256" key="7">
    <source>
        <dbReference type="ARBA" id="ARBA00022679"/>
    </source>
</evidence>
<dbReference type="InterPro" id="IPR012338">
    <property type="entry name" value="Beta-lactam/transpept-like"/>
</dbReference>
<dbReference type="Gene3D" id="1.10.3810.10">
    <property type="entry name" value="Biosynthetic peptidoglycan transglycosylase-like"/>
    <property type="match status" value="1"/>
</dbReference>
<reference evidence="15" key="1">
    <citation type="journal article" date="2021" name="PeerJ">
        <title>Extensive microbial diversity within the chicken gut microbiome revealed by metagenomics and culture.</title>
        <authorList>
            <person name="Gilroy R."/>
            <person name="Ravi A."/>
            <person name="Getino M."/>
            <person name="Pursley I."/>
            <person name="Horton D.L."/>
            <person name="Alikhan N.F."/>
            <person name="Baker D."/>
            <person name="Gharbi K."/>
            <person name="Hall N."/>
            <person name="Watson M."/>
            <person name="Adriaenssens E.M."/>
            <person name="Foster-Nyarko E."/>
            <person name="Jarju S."/>
            <person name="Secka A."/>
            <person name="Antonio M."/>
            <person name="Oren A."/>
            <person name="Chaudhuri R.R."/>
            <person name="La Ragione R."/>
            <person name="Hildebrand F."/>
            <person name="Pallen M.J."/>
        </authorList>
    </citation>
    <scope>NUCLEOTIDE SEQUENCE</scope>
    <source>
        <strain evidence="15">ChiW4-1371</strain>
    </source>
</reference>
<dbReference type="Gene3D" id="3.40.710.10">
    <property type="entry name" value="DD-peptidase/beta-lactamase superfamily"/>
    <property type="match status" value="1"/>
</dbReference>
<comment type="similarity">
    <text evidence="2">In the C-terminal section; belongs to the transpeptidase family.</text>
</comment>
<comment type="catalytic activity">
    <reaction evidence="11">
        <text>[GlcNAc-(1-&gt;4)-Mur2Ac(oyl-L-Ala-gamma-D-Glu-L-Lys-D-Ala-D-Ala)](n)-di-trans,octa-cis-undecaprenyl diphosphate + beta-D-GlcNAc-(1-&gt;4)-Mur2Ac(oyl-L-Ala-gamma-D-Glu-L-Lys-D-Ala-D-Ala)-di-trans,octa-cis-undecaprenyl diphosphate = [GlcNAc-(1-&gt;4)-Mur2Ac(oyl-L-Ala-gamma-D-Glu-L-Lys-D-Ala-D-Ala)](n+1)-di-trans,octa-cis-undecaprenyl diphosphate + di-trans,octa-cis-undecaprenyl diphosphate + H(+)</text>
        <dbReference type="Rhea" id="RHEA:23708"/>
        <dbReference type="Rhea" id="RHEA-COMP:9602"/>
        <dbReference type="Rhea" id="RHEA-COMP:9603"/>
        <dbReference type="ChEBI" id="CHEBI:15378"/>
        <dbReference type="ChEBI" id="CHEBI:58405"/>
        <dbReference type="ChEBI" id="CHEBI:60033"/>
        <dbReference type="ChEBI" id="CHEBI:78435"/>
        <dbReference type="EC" id="2.4.99.28"/>
    </reaction>
</comment>
<dbReference type="InterPro" id="IPR001460">
    <property type="entry name" value="PCN-bd_Tpept"/>
</dbReference>
<evidence type="ECO:0000259" key="14">
    <source>
        <dbReference type="Pfam" id="PF06832"/>
    </source>
</evidence>
<dbReference type="InterPro" id="IPR009647">
    <property type="entry name" value="PBP_C"/>
</dbReference>
<reference evidence="15" key="2">
    <citation type="submission" date="2021-04" db="EMBL/GenBank/DDBJ databases">
        <authorList>
            <person name="Gilroy R."/>
        </authorList>
    </citation>
    <scope>NUCLEOTIDE SEQUENCE</scope>
    <source>
        <strain evidence="15">ChiW4-1371</strain>
    </source>
</reference>
<dbReference type="GO" id="GO:0009252">
    <property type="term" value="P:peptidoglycan biosynthetic process"/>
    <property type="evidence" value="ECO:0007669"/>
    <property type="project" value="InterPro"/>
</dbReference>
<dbReference type="Proteomes" id="UP000824176">
    <property type="component" value="Unassembled WGS sequence"/>
</dbReference>